<reference evidence="1" key="1">
    <citation type="journal article" date="2018" name="Int. J. Syst. Evol. Microbiol.">
        <title>Carboxylicivirga sediminis sp. nov., isolated from coastal sediment.</title>
        <authorList>
            <person name="Wang F.Q."/>
            <person name="Ren L.H."/>
            <person name="Zou R.J."/>
            <person name="Sun Y.Z."/>
            <person name="Liu X.J."/>
            <person name="Jiang F."/>
            <person name="Liu L.J."/>
        </authorList>
    </citation>
    <scope>NUCLEOTIDE SEQUENCE</scope>
    <source>
        <strain evidence="1">JR1</strain>
    </source>
</reference>
<accession>A0A941F575</accession>
<comment type="caution">
    <text evidence="1">The sequence shown here is derived from an EMBL/GenBank/DDBJ whole genome shotgun (WGS) entry which is preliminary data.</text>
</comment>
<dbReference type="RefSeq" id="WP_212190398.1">
    <property type="nucleotide sequence ID" value="NZ_JAGTAR010000013.1"/>
</dbReference>
<evidence type="ECO:0000313" key="2">
    <source>
        <dbReference type="Proteomes" id="UP000679220"/>
    </source>
</evidence>
<gene>
    <name evidence="1" type="ORF">KDU71_10135</name>
</gene>
<sequence length="103" mass="11833">MKKYINTILAIFIITSCNSVSKKNETKSTLDTIKTKVELSVIPVKTNKKVITIDSSLIFNAWATDRRAPHADFLISKNEFGTIEDFYTYELIEIQLKFNMKIP</sequence>
<keyword evidence="2" id="KW-1185">Reference proteome</keyword>
<name>A0A941F575_9BACT</name>
<organism evidence="1 2">
    <name type="scientific">Carboxylicivirga sediminis</name>
    <dbReference type="NCBI Taxonomy" id="2006564"/>
    <lineage>
        <taxon>Bacteria</taxon>
        <taxon>Pseudomonadati</taxon>
        <taxon>Bacteroidota</taxon>
        <taxon>Bacteroidia</taxon>
        <taxon>Marinilabiliales</taxon>
        <taxon>Marinilabiliaceae</taxon>
        <taxon>Carboxylicivirga</taxon>
    </lineage>
</organism>
<dbReference type="Proteomes" id="UP000679220">
    <property type="component" value="Unassembled WGS sequence"/>
</dbReference>
<reference evidence="1" key="2">
    <citation type="submission" date="2021-04" db="EMBL/GenBank/DDBJ databases">
        <authorList>
            <person name="Zhang T."/>
            <person name="Zhang Y."/>
            <person name="Lu D."/>
            <person name="Zuo D."/>
            <person name="Du Z."/>
        </authorList>
    </citation>
    <scope>NUCLEOTIDE SEQUENCE</scope>
    <source>
        <strain evidence="1">JR1</strain>
    </source>
</reference>
<dbReference type="AlphaFoldDB" id="A0A941F575"/>
<dbReference type="PROSITE" id="PS51257">
    <property type="entry name" value="PROKAR_LIPOPROTEIN"/>
    <property type="match status" value="1"/>
</dbReference>
<dbReference type="EMBL" id="JAGTAR010000013">
    <property type="protein sequence ID" value="MBR8535915.1"/>
    <property type="molecule type" value="Genomic_DNA"/>
</dbReference>
<evidence type="ECO:0000313" key="1">
    <source>
        <dbReference type="EMBL" id="MBR8535915.1"/>
    </source>
</evidence>
<protein>
    <submittedName>
        <fullName evidence="1">Uncharacterized protein</fullName>
    </submittedName>
</protein>
<proteinExistence type="predicted"/>